<dbReference type="Pfam" id="PF15963">
    <property type="entry name" value="Myb_DNA-bind_7"/>
    <property type="match status" value="1"/>
</dbReference>
<feature type="compositionally biased region" description="Polar residues" evidence="1">
    <location>
        <begin position="159"/>
        <end position="186"/>
    </location>
</feature>
<feature type="compositionally biased region" description="Basic residues" evidence="1">
    <location>
        <begin position="245"/>
        <end position="255"/>
    </location>
</feature>
<dbReference type="Gene3D" id="1.10.10.60">
    <property type="entry name" value="Homeodomain-like"/>
    <property type="match status" value="1"/>
</dbReference>
<organism evidence="3 4">
    <name type="scientific">Riccia sorocarpa</name>
    <dbReference type="NCBI Taxonomy" id="122646"/>
    <lineage>
        <taxon>Eukaryota</taxon>
        <taxon>Viridiplantae</taxon>
        <taxon>Streptophyta</taxon>
        <taxon>Embryophyta</taxon>
        <taxon>Marchantiophyta</taxon>
        <taxon>Marchantiopsida</taxon>
        <taxon>Marchantiidae</taxon>
        <taxon>Marchantiales</taxon>
        <taxon>Ricciaceae</taxon>
        <taxon>Riccia</taxon>
    </lineage>
</organism>
<evidence type="ECO:0000256" key="1">
    <source>
        <dbReference type="SAM" id="MobiDB-lite"/>
    </source>
</evidence>
<feature type="region of interest" description="Disordered" evidence="1">
    <location>
        <begin position="291"/>
        <end position="338"/>
    </location>
</feature>
<comment type="caution">
    <text evidence="3">The sequence shown here is derived from an EMBL/GenBank/DDBJ whole genome shotgun (WGS) entry which is preliminary data.</text>
</comment>
<dbReference type="PANTHER" id="PTHR22929">
    <property type="entry name" value="RNA POLYMERASE III TRANSCRIPTION INITIATION FACTOR B"/>
    <property type="match status" value="1"/>
</dbReference>
<name>A0ABD3HZJ0_9MARC</name>
<feature type="compositionally biased region" description="Low complexity" evidence="1">
    <location>
        <begin position="194"/>
        <end position="205"/>
    </location>
</feature>
<proteinExistence type="predicted"/>
<feature type="region of interest" description="Disordered" evidence="1">
    <location>
        <begin position="544"/>
        <end position="572"/>
    </location>
</feature>
<protein>
    <recommendedName>
        <fullName evidence="2">SANT domain-containing protein</fullName>
    </recommendedName>
</protein>
<dbReference type="InterPro" id="IPR001005">
    <property type="entry name" value="SANT/Myb"/>
</dbReference>
<feature type="region of interest" description="Disordered" evidence="1">
    <location>
        <begin position="360"/>
        <end position="388"/>
    </location>
</feature>
<feature type="compositionally biased region" description="Basic and acidic residues" evidence="1">
    <location>
        <begin position="360"/>
        <end position="387"/>
    </location>
</feature>
<keyword evidence="4" id="KW-1185">Reference proteome</keyword>
<feature type="compositionally biased region" description="Basic and acidic residues" evidence="1">
    <location>
        <begin position="319"/>
        <end position="336"/>
    </location>
</feature>
<dbReference type="SUPFAM" id="SSF46689">
    <property type="entry name" value="Homeodomain-like"/>
    <property type="match status" value="1"/>
</dbReference>
<dbReference type="CDD" id="cd00167">
    <property type="entry name" value="SANT"/>
    <property type="match status" value="1"/>
</dbReference>
<gene>
    <name evidence="3" type="ORF">R1sor_010963</name>
</gene>
<dbReference type="SMART" id="SM00717">
    <property type="entry name" value="SANT"/>
    <property type="match status" value="1"/>
</dbReference>
<dbReference type="InterPro" id="IPR017884">
    <property type="entry name" value="SANT_dom"/>
</dbReference>
<sequence>MSMLSSLDALEDSGTAPVPRAGVFQPKVKARVRKGGSRDDGASGGSVKPTQPAPVAEKTSALPTPSTGNVRDVCEATAEVEVSEPSVRAAEAVTPVENDSASIPVNQTEDLAPDVREGDPAGGYAASEEAKTSSPQDSVPVESAQTDLSPPAGVASKTVAETSVPSAAQESQNDISQESCMATQELSRPVAVRSSFPVPSSTPSSGREEGLQEHGVAVLGEPSSRPSDHQEGEPTVTVEPSTSTKLKKSARKSKKKPVEPVAPDVPKASSKEAVDADLEETLVSLEDNVFASYAMQEDGPLTRGRKRKRAFPHSTSRPKGPDKEAKKPSKASRLECDLSNPSALPLREVIRRAENIERKKAKAEMARKSALDKSKPKEIEAAREPTPPRDVLSLAPQVQVINGRIVVNEQSLTVGAYATSTQDLDQYTRVEEKASRLNYGSYLNRTSAERWKPEETDLFYKAIRQFGTDFELITNLFPTRTRRQIKAKYKKEEAANPRRMSDALTYRPKDQSHYAEMMSRLNMEDLVQDTSDPFGSILAYTVNRAGQKSESRENAEADDTQAEQEVLATAAQ</sequence>
<evidence type="ECO:0000313" key="4">
    <source>
        <dbReference type="Proteomes" id="UP001633002"/>
    </source>
</evidence>
<dbReference type="EMBL" id="JBJQOH010000002">
    <property type="protein sequence ID" value="KAL3696887.1"/>
    <property type="molecule type" value="Genomic_DNA"/>
</dbReference>
<feature type="region of interest" description="Disordered" evidence="1">
    <location>
        <begin position="1"/>
        <end position="274"/>
    </location>
</feature>
<reference evidence="3 4" key="1">
    <citation type="submission" date="2024-09" db="EMBL/GenBank/DDBJ databases">
        <title>Chromosome-scale assembly of Riccia sorocarpa.</title>
        <authorList>
            <person name="Paukszto L."/>
        </authorList>
    </citation>
    <scope>NUCLEOTIDE SEQUENCE [LARGE SCALE GENOMIC DNA]</scope>
    <source>
        <strain evidence="3">LP-2024</strain>
        <tissue evidence="3">Aerial parts of the thallus</tissue>
    </source>
</reference>
<feature type="domain" description="SANT" evidence="2">
    <location>
        <begin position="446"/>
        <end position="494"/>
    </location>
</feature>
<dbReference type="Proteomes" id="UP001633002">
    <property type="component" value="Unassembled WGS sequence"/>
</dbReference>
<accession>A0ABD3HZJ0</accession>
<dbReference type="AlphaFoldDB" id="A0ABD3HZJ0"/>
<dbReference type="InterPro" id="IPR039467">
    <property type="entry name" value="TFIIIB_B''_Myb"/>
</dbReference>
<feature type="compositionally biased region" description="Polar residues" evidence="1">
    <location>
        <begin position="132"/>
        <end position="148"/>
    </location>
</feature>
<evidence type="ECO:0000259" key="2">
    <source>
        <dbReference type="PROSITE" id="PS51293"/>
    </source>
</evidence>
<evidence type="ECO:0000313" key="3">
    <source>
        <dbReference type="EMBL" id="KAL3696887.1"/>
    </source>
</evidence>
<dbReference type="PANTHER" id="PTHR22929:SF0">
    <property type="entry name" value="TRANSCRIPTION FACTOR TFIIIB COMPONENT B'' HOMOLOG"/>
    <property type="match status" value="1"/>
</dbReference>
<dbReference type="PROSITE" id="PS51293">
    <property type="entry name" value="SANT"/>
    <property type="match status" value="1"/>
</dbReference>
<dbReference type="InterPro" id="IPR009057">
    <property type="entry name" value="Homeodomain-like_sf"/>
</dbReference>
<feature type="compositionally biased region" description="Polar residues" evidence="1">
    <location>
        <begin position="97"/>
        <end position="109"/>
    </location>
</feature>